<sequence length="1316" mass="147262">MSWGSTNSRVVLVPLRQWSEGGFTGQNSPLQTPVCGDFEGKQVLLGKTAVAYGIAGLLQQTRSLCYSALPQTSLDEQCDINNFIVRIKSPSQGSQPTWRDIEGVDMLWPRLSVNIVKPSYLMGDVGDDQESEMGGYLEAEFPSLKKKADGAADFVDQIEEGNRCHLFGVLLFELFSRSSPLLARDWRGIKFRDNESETEFATEDAGSSREPAHKKTQLVDLRAPSVLHIARREKSNKLFHSNLNLTLLDGLASPSLSLVIRNLLDCGEDDRPDNAYESLEVVISDLHLLLLDPSRFLFYSAPIYNELGVPQLSLREYRLYGRENEVTLITDAFCRVSSGTSESFFIGGFSGSGKSRLVSGLMTIVSMVGGYMLGHKFDQMSNEKPLLRIIALFNDLCLLVRDKNSQQDLFVIVNDLVHVFGSDLSVLARLLPNIKVFSPHLIPTGDELESENQINLRGICFMLQRFIKIVSSGKNPVVLLLDDVQWCDTSALAVVESLFGDVNGSTSLLLICTYRSNEVAEGHDIFCIAERLKSSGVPTTMVKLEGLNPKDLNTMISDALCMLPRISEPLSDIVFQKTKGNPFFALAFLRSLVDKGLLRHSTSMRTWFWDDDDVSSMDITDDVLHLLSLKLSRLSTKNQSALKVAACFGIKISAPVVSALRTNPDHSDIHNNLEQVVKEGLMIKVGSEFKFVHDKVREAAYSLIPEKDKNQYHYSLGMLLYSTAKGEVVDDILFPIADQIKQGIGFLAAENPELQIDIAKIYELASIKAVVCSDFVSSCSYLTHALSILPTDHWRSHYDLSRRFSIRLAKSHLSCGDVEKAHCCLQDMLEQCHSFEDKLPAHALIATIHTSSKNFKEAYYLCCEVLSQLGEGIPQYLYVNQVTKMVQKTSKLLHNISDRDLLEMKEMNGKLTPTMTFFSLITSAAFFAKPEIIPFVACRMVQLTMKNGLCKYSIVGFIQLAMALCSKNIAKSTLKKNIEDASRIGKAAMSCYQNRYNTSDQLPQLHAAYYGFFAWHTESLQTCADMLRRGFDVGMSLGETNNAIFNSVHYVKTAIIAGQKLPTLLVAVDCFLKLANKHQRDILKVYLMINHCTISKLINKRDMSSPTSYDPPNEMANAHILQTMYAHRAFQAFWQGHSERCQHYIKKFLAVRSDERRIAGITISFIYGLNSFQLLRMRPKTKHKAIIRQSIQVLKSAAELSSWNFQNKVELLEAEEFSHDGDHSKAMASYLAAINSAQSSSFIHEQGLACELAGYHCKNVGDRDAAWSFFDQAKRCYTEWGSELKIDSVALQLKSLSDFIPVKGDNTHEISRQSSS</sequence>
<feature type="domain" description="Orc1-like AAA ATPase" evidence="1">
    <location>
        <begin position="318"/>
        <end position="511"/>
    </location>
</feature>
<dbReference type="Pfam" id="PF13191">
    <property type="entry name" value="AAA_16"/>
    <property type="match status" value="1"/>
</dbReference>
<dbReference type="InterPro" id="IPR027417">
    <property type="entry name" value="P-loop_NTPase"/>
</dbReference>
<protein>
    <recommendedName>
        <fullName evidence="1">Orc1-like AAA ATPase domain-containing protein</fullName>
    </recommendedName>
</protein>
<dbReference type="EMBL" id="JALLPB020000067">
    <property type="protein sequence ID" value="KAL3822374.1"/>
    <property type="molecule type" value="Genomic_DNA"/>
</dbReference>
<dbReference type="SUPFAM" id="SSF52540">
    <property type="entry name" value="P-loop containing nucleoside triphosphate hydrolases"/>
    <property type="match status" value="1"/>
</dbReference>
<organism evidence="2 3">
    <name type="scientific">Cyclostephanos tholiformis</name>
    <dbReference type="NCBI Taxonomy" id="382380"/>
    <lineage>
        <taxon>Eukaryota</taxon>
        <taxon>Sar</taxon>
        <taxon>Stramenopiles</taxon>
        <taxon>Ochrophyta</taxon>
        <taxon>Bacillariophyta</taxon>
        <taxon>Coscinodiscophyceae</taxon>
        <taxon>Thalassiosirophycidae</taxon>
        <taxon>Stephanodiscales</taxon>
        <taxon>Stephanodiscaceae</taxon>
        <taxon>Cyclostephanos</taxon>
    </lineage>
</organism>
<keyword evidence="3" id="KW-1185">Reference proteome</keyword>
<evidence type="ECO:0000259" key="1">
    <source>
        <dbReference type="Pfam" id="PF13191"/>
    </source>
</evidence>
<accession>A0ABD3SCX2</accession>
<dbReference type="PANTHER" id="PTHR43642:SF1">
    <property type="entry name" value="HYBRID SIGNAL TRANSDUCTION HISTIDINE KINASE G"/>
    <property type="match status" value="1"/>
</dbReference>
<evidence type="ECO:0000313" key="2">
    <source>
        <dbReference type="EMBL" id="KAL3822374.1"/>
    </source>
</evidence>
<reference evidence="2 3" key="1">
    <citation type="submission" date="2024-10" db="EMBL/GenBank/DDBJ databases">
        <title>Updated reference genomes for cyclostephanoid diatoms.</title>
        <authorList>
            <person name="Roberts W.R."/>
            <person name="Alverson A.J."/>
        </authorList>
    </citation>
    <scope>NUCLEOTIDE SEQUENCE [LARGE SCALE GENOMIC DNA]</scope>
    <source>
        <strain evidence="2 3">AJA228-03</strain>
    </source>
</reference>
<gene>
    <name evidence="2" type="ORF">ACHAXA_010852</name>
</gene>
<dbReference type="PANTHER" id="PTHR43642">
    <property type="entry name" value="HYBRID SIGNAL TRANSDUCTION HISTIDINE KINASE G"/>
    <property type="match status" value="1"/>
</dbReference>
<comment type="caution">
    <text evidence="2">The sequence shown here is derived from an EMBL/GenBank/DDBJ whole genome shotgun (WGS) entry which is preliminary data.</text>
</comment>
<dbReference type="InterPro" id="IPR053159">
    <property type="entry name" value="Hybrid_Histidine_Kinase"/>
</dbReference>
<name>A0ABD3SCX2_9STRA</name>
<proteinExistence type="predicted"/>
<dbReference type="InterPro" id="IPR041664">
    <property type="entry name" value="AAA_16"/>
</dbReference>
<dbReference type="Proteomes" id="UP001530377">
    <property type="component" value="Unassembled WGS sequence"/>
</dbReference>
<evidence type="ECO:0000313" key="3">
    <source>
        <dbReference type="Proteomes" id="UP001530377"/>
    </source>
</evidence>